<dbReference type="HOGENOM" id="CLU_2146792_0_0_1"/>
<evidence type="ECO:0000313" key="8">
    <source>
        <dbReference type="EMBL" id="ABN68633.1"/>
    </source>
</evidence>
<keyword evidence="5" id="KW-0460">Magnesium</keyword>
<feature type="compositionally biased region" description="Basic and acidic residues" evidence="7">
    <location>
        <begin position="8"/>
        <end position="22"/>
    </location>
</feature>
<comment type="subcellular location">
    <subcellularLocation>
        <location evidence="1">Membrane</location>
        <topology evidence="1">Multi-pass membrane protein</topology>
    </subcellularLocation>
</comment>
<dbReference type="RefSeq" id="XP_001386662.1">
    <property type="nucleotide sequence ID" value="XM_001386625.1"/>
</dbReference>
<keyword evidence="2" id="KW-0479">Metal-binding</keyword>
<dbReference type="EC" id="3.6.3.8" evidence="8"/>
<proteinExistence type="predicted"/>
<feature type="region of interest" description="Disordered" evidence="7">
    <location>
        <begin position="1"/>
        <end position="22"/>
    </location>
</feature>
<dbReference type="GO" id="GO:0005524">
    <property type="term" value="F:ATP binding"/>
    <property type="evidence" value="ECO:0007669"/>
    <property type="project" value="UniProtKB-KW"/>
</dbReference>
<evidence type="ECO:0000256" key="3">
    <source>
        <dbReference type="ARBA" id="ARBA00022741"/>
    </source>
</evidence>
<dbReference type="GO" id="GO:0016787">
    <property type="term" value="F:hydrolase activity"/>
    <property type="evidence" value="ECO:0007669"/>
    <property type="project" value="UniProtKB-KW"/>
</dbReference>
<organism evidence="8 9">
    <name type="scientific">Scheffersomyces stipitis (strain ATCC 58785 / CBS 6054 / NBRC 10063 / NRRL Y-11545)</name>
    <name type="common">Yeast</name>
    <name type="synonym">Pichia stipitis</name>
    <dbReference type="NCBI Taxonomy" id="322104"/>
    <lineage>
        <taxon>Eukaryota</taxon>
        <taxon>Fungi</taxon>
        <taxon>Dikarya</taxon>
        <taxon>Ascomycota</taxon>
        <taxon>Saccharomycotina</taxon>
        <taxon>Pichiomycetes</taxon>
        <taxon>Debaryomycetaceae</taxon>
        <taxon>Scheffersomyces</taxon>
    </lineage>
</organism>
<dbReference type="AlphaFoldDB" id="A3M009"/>
<sequence length="112" mass="12596">MLSGELENLLKESKLRPSDEKLQPDRIDKNSILHGGSSVLQVTKSENSIVPVALDNAALVYVTKTGFETLQSSLVRRKIFPSAKDFFGSKEALHFIMLMLQDFDLQNKIKMD</sequence>
<evidence type="ECO:0000256" key="1">
    <source>
        <dbReference type="ARBA" id="ARBA00004141"/>
    </source>
</evidence>
<keyword evidence="9" id="KW-1185">Reference proteome</keyword>
<accession>A3M009</accession>
<dbReference type="InterPro" id="IPR006544">
    <property type="entry name" value="P-type_TPase_V"/>
</dbReference>
<keyword evidence="8" id="KW-0378">Hydrolase</keyword>
<gene>
    <name evidence="8" type="primary">SPF1.3</name>
    <name evidence="8" type="ORF">PICST_33744</name>
</gene>
<keyword evidence="4" id="KW-0067">ATP-binding</keyword>
<name>A3M009_PICST</name>
<dbReference type="GO" id="GO:0015662">
    <property type="term" value="F:P-type ion transporter activity"/>
    <property type="evidence" value="ECO:0007669"/>
    <property type="project" value="TreeGrafter"/>
</dbReference>
<dbReference type="KEGG" id="pic:PICST_33744"/>
<dbReference type="Proteomes" id="UP000002258">
    <property type="component" value="Chromosome 8"/>
</dbReference>
<keyword evidence="6" id="KW-1278">Translocase</keyword>
<evidence type="ECO:0000256" key="2">
    <source>
        <dbReference type="ARBA" id="ARBA00022723"/>
    </source>
</evidence>
<dbReference type="eggNOG" id="KOG0209">
    <property type="taxonomic scope" value="Eukaryota"/>
</dbReference>
<dbReference type="GO" id="GO:0019829">
    <property type="term" value="F:ATPase-coupled monoatomic cation transmembrane transporter activity"/>
    <property type="evidence" value="ECO:0007669"/>
    <property type="project" value="TreeGrafter"/>
</dbReference>
<evidence type="ECO:0000256" key="6">
    <source>
        <dbReference type="ARBA" id="ARBA00022967"/>
    </source>
</evidence>
<dbReference type="GO" id="GO:0006874">
    <property type="term" value="P:intracellular calcium ion homeostasis"/>
    <property type="evidence" value="ECO:0007669"/>
    <property type="project" value="TreeGrafter"/>
</dbReference>
<dbReference type="OrthoDB" id="48943at2759"/>
<dbReference type="PANTHER" id="PTHR45630">
    <property type="entry name" value="CATION-TRANSPORTING ATPASE-RELATED"/>
    <property type="match status" value="1"/>
</dbReference>
<dbReference type="Gene3D" id="2.70.150.10">
    <property type="entry name" value="Calcium-transporting ATPase, cytoplasmic transduction domain A"/>
    <property type="match status" value="1"/>
</dbReference>
<dbReference type="PANTHER" id="PTHR45630:SF7">
    <property type="entry name" value="ENDOPLASMIC RETICULUM TRANSMEMBRANE HELIX TRANSLOCASE"/>
    <property type="match status" value="1"/>
</dbReference>
<evidence type="ECO:0000256" key="4">
    <source>
        <dbReference type="ARBA" id="ARBA00022840"/>
    </source>
</evidence>
<dbReference type="GO" id="GO:0046872">
    <property type="term" value="F:metal ion binding"/>
    <property type="evidence" value="ECO:0007669"/>
    <property type="project" value="UniProtKB-KW"/>
</dbReference>
<protein>
    <submittedName>
        <fullName evidence="8">SPF1 P-type ATPase</fullName>
        <ecNumber evidence="8">3.6.3.8</ecNumber>
    </submittedName>
</protein>
<dbReference type="GeneID" id="4841067"/>
<reference evidence="8 9" key="1">
    <citation type="journal article" date="2007" name="Nat. Biotechnol.">
        <title>Genome sequence of the lignocellulose-bioconverting and xylose-fermenting yeast Pichia stipitis.</title>
        <authorList>
            <person name="Jeffries T.W."/>
            <person name="Grigoriev I.V."/>
            <person name="Grimwood J."/>
            <person name="Laplaza J.M."/>
            <person name="Aerts A."/>
            <person name="Salamov A."/>
            <person name="Schmutz J."/>
            <person name="Lindquist E."/>
            <person name="Dehal P."/>
            <person name="Shapiro H."/>
            <person name="Jin Y.S."/>
            <person name="Passoth V."/>
            <person name="Richardson P.M."/>
        </authorList>
    </citation>
    <scope>NUCLEOTIDE SEQUENCE [LARGE SCALE GENOMIC DNA]</scope>
    <source>
        <strain evidence="9">ATCC 58785 / CBS 6054 / NBRC 10063 / NRRL Y-11545</strain>
    </source>
</reference>
<dbReference type="EMBL" id="CP000502">
    <property type="protein sequence ID" value="ABN68633.1"/>
    <property type="molecule type" value="Genomic_DNA"/>
</dbReference>
<dbReference type="InParanoid" id="A3M009"/>
<evidence type="ECO:0000256" key="7">
    <source>
        <dbReference type="SAM" id="MobiDB-lite"/>
    </source>
</evidence>
<evidence type="ECO:0000256" key="5">
    <source>
        <dbReference type="ARBA" id="ARBA00022842"/>
    </source>
</evidence>
<dbReference type="GO" id="GO:0005789">
    <property type="term" value="C:endoplasmic reticulum membrane"/>
    <property type="evidence" value="ECO:0007669"/>
    <property type="project" value="TreeGrafter"/>
</dbReference>
<evidence type="ECO:0000313" key="9">
    <source>
        <dbReference type="Proteomes" id="UP000002258"/>
    </source>
</evidence>
<keyword evidence="3" id="KW-0547">Nucleotide-binding</keyword>